<proteinExistence type="predicted"/>
<reference evidence="1 2" key="1">
    <citation type="journal article" date="2017" name="Curr. Biol.">
        <title>The Evolution of Venom by Co-option of Single-Copy Genes.</title>
        <authorList>
            <person name="Martinson E.O."/>
            <person name="Mrinalini"/>
            <person name="Kelkar Y.D."/>
            <person name="Chang C.H."/>
            <person name="Werren J.H."/>
        </authorList>
    </citation>
    <scope>NUCLEOTIDE SEQUENCE [LARGE SCALE GENOMIC DNA]</scope>
    <source>
        <strain evidence="1 2">Alberta</strain>
        <tissue evidence="1">Whole body</tissue>
    </source>
</reference>
<dbReference type="AlphaFoldDB" id="A0A232EDH3"/>
<evidence type="ECO:0000313" key="2">
    <source>
        <dbReference type="Proteomes" id="UP000215335"/>
    </source>
</evidence>
<dbReference type="EMBL" id="NNAY01006390">
    <property type="protein sequence ID" value="OXU16400.1"/>
    <property type="molecule type" value="Genomic_DNA"/>
</dbReference>
<dbReference type="GO" id="GO:0003676">
    <property type="term" value="F:nucleic acid binding"/>
    <property type="evidence" value="ECO:0007669"/>
    <property type="project" value="InterPro"/>
</dbReference>
<evidence type="ECO:0000313" key="1">
    <source>
        <dbReference type="EMBL" id="OXU16400.1"/>
    </source>
</evidence>
<name>A0A232EDH3_9HYME</name>
<accession>A0A232EDH3</accession>
<dbReference type="Gene3D" id="3.30.420.10">
    <property type="entry name" value="Ribonuclease H-like superfamily/Ribonuclease H"/>
    <property type="match status" value="1"/>
</dbReference>
<dbReference type="Proteomes" id="UP000215335">
    <property type="component" value="Unassembled WGS sequence"/>
</dbReference>
<dbReference type="PANTHER" id="PTHR47326:SF1">
    <property type="entry name" value="HTH PSQ-TYPE DOMAIN-CONTAINING PROTEIN"/>
    <property type="match status" value="1"/>
</dbReference>
<dbReference type="InterPro" id="IPR036397">
    <property type="entry name" value="RNaseH_sf"/>
</dbReference>
<gene>
    <name evidence="1" type="ORF">TSAR_007422</name>
</gene>
<protein>
    <submittedName>
        <fullName evidence="1">Uncharacterized protein</fullName>
    </submittedName>
</protein>
<sequence length="114" mass="13290">MTDLITQIWEVGTWKSDCNLGFSCNPVTAQFLAQNLVNIPVALDALRHLRVRSPDMTSPDFYLWGYLKDVVYEHETTTREDMIHRIQTACENIPRAVLLRTVEHFQQRIELCIQ</sequence>
<organism evidence="1 2">
    <name type="scientific">Trichomalopsis sarcophagae</name>
    <dbReference type="NCBI Taxonomy" id="543379"/>
    <lineage>
        <taxon>Eukaryota</taxon>
        <taxon>Metazoa</taxon>
        <taxon>Ecdysozoa</taxon>
        <taxon>Arthropoda</taxon>
        <taxon>Hexapoda</taxon>
        <taxon>Insecta</taxon>
        <taxon>Pterygota</taxon>
        <taxon>Neoptera</taxon>
        <taxon>Endopterygota</taxon>
        <taxon>Hymenoptera</taxon>
        <taxon>Apocrita</taxon>
        <taxon>Proctotrupomorpha</taxon>
        <taxon>Chalcidoidea</taxon>
        <taxon>Pteromalidae</taxon>
        <taxon>Pteromalinae</taxon>
        <taxon>Trichomalopsis</taxon>
    </lineage>
</organism>
<keyword evidence="2" id="KW-1185">Reference proteome</keyword>
<comment type="caution">
    <text evidence="1">The sequence shown here is derived from an EMBL/GenBank/DDBJ whole genome shotgun (WGS) entry which is preliminary data.</text>
</comment>
<dbReference type="PANTHER" id="PTHR47326">
    <property type="entry name" value="TRANSPOSABLE ELEMENT TC3 TRANSPOSASE-LIKE PROTEIN"/>
    <property type="match status" value="1"/>
</dbReference>